<name>A0A2U2PE61_9SPHI</name>
<protein>
    <submittedName>
        <fullName evidence="1">Uncharacterized protein</fullName>
    </submittedName>
</protein>
<sequence>MTAIFDFFIFYLLHRFQLIKLIRYSVNVTCLISIRNSVSAGYSDVSGYIFIIKSEYLKPEYAILRILILKRCNMMRWFFILLLFLPFSMKAFDISQLRKSYIAAVKDKEVAEKFYKMLEPQASSSPLMLAYYGSAQAIMAKHAWNPCKKMEYVKSGLKTMETAVAKSPESLEIRFLRFSLEYYLPSFLGLSKHMEEDAAKMLELAQKGQIDIEDPVLVKNVIGFLKKSGRYSAKELTIFDAALNNG</sequence>
<keyword evidence="2" id="KW-1185">Reference proteome</keyword>
<evidence type="ECO:0000313" key="2">
    <source>
        <dbReference type="Proteomes" id="UP000245647"/>
    </source>
</evidence>
<reference evidence="1 2" key="1">
    <citation type="submission" date="2018-04" db="EMBL/GenBank/DDBJ databases">
        <title>Pedobacter chongqingensis sp. nov., isolated from a rottenly hemp rope.</title>
        <authorList>
            <person name="Cai Y."/>
        </authorList>
    </citation>
    <scope>NUCLEOTIDE SEQUENCE [LARGE SCALE GENOMIC DNA]</scope>
    <source>
        <strain evidence="1 2">FJ4-8</strain>
    </source>
</reference>
<organism evidence="1 2">
    <name type="scientific">Pararcticibacter amylolyticus</name>
    <dbReference type="NCBI Taxonomy" id="2173175"/>
    <lineage>
        <taxon>Bacteria</taxon>
        <taxon>Pseudomonadati</taxon>
        <taxon>Bacteroidota</taxon>
        <taxon>Sphingobacteriia</taxon>
        <taxon>Sphingobacteriales</taxon>
        <taxon>Sphingobacteriaceae</taxon>
        <taxon>Pararcticibacter</taxon>
    </lineage>
</organism>
<dbReference type="Proteomes" id="UP000245647">
    <property type="component" value="Unassembled WGS sequence"/>
</dbReference>
<dbReference type="AlphaFoldDB" id="A0A2U2PE61"/>
<comment type="caution">
    <text evidence="1">The sequence shown here is derived from an EMBL/GenBank/DDBJ whole genome shotgun (WGS) entry which is preliminary data.</text>
</comment>
<proteinExistence type="predicted"/>
<gene>
    <name evidence="1" type="ORF">DDR33_16550</name>
</gene>
<dbReference type="EMBL" id="QEAS01000013">
    <property type="protein sequence ID" value="PWG79663.1"/>
    <property type="molecule type" value="Genomic_DNA"/>
</dbReference>
<accession>A0A2U2PE61</accession>
<evidence type="ECO:0000313" key="1">
    <source>
        <dbReference type="EMBL" id="PWG79663.1"/>
    </source>
</evidence>